<keyword evidence="3 5" id="KW-1133">Transmembrane helix</keyword>
<protein>
    <submittedName>
        <fullName evidence="6">LrgB family protein</fullName>
    </submittedName>
</protein>
<evidence type="ECO:0000313" key="7">
    <source>
        <dbReference type="Proteomes" id="UP001279681"/>
    </source>
</evidence>
<dbReference type="PANTHER" id="PTHR30249:SF0">
    <property type="entry name" value="PLASTIDAL GLYCOLATE_GLYCERATE TRANSLOCATOR 1, CHLOROPLASTIC"/>
    <property type="match status" value="1"/>
</dbReference>
<dbReference type="Pfam" id="PF04172">
    <property type="entry name" value="LrgB"/>
    <property type="match status" value="1"/>
</dbReference>
<evidence type="ECO:0000256" key="5">
    <source>
        <dbReference type="SAM" id="Phobius"/>
    </source>
</evidence>
<gene>
    <name evidence="6" type="ORF">RFV38_06920</name>
</gene>
<feature type="transmembrane region" description="Helical" evidence="5">
    <location>
        <begin position="94"/>
        <end position="123"/>
    </location>
</feature>
<organism evidence="6 7">
    <name type="scientific">Candidatus Cetobacterium colombiensis</name>
    <dbReference type="NCBI Taxonomy" id="3073100"/>
    <lineage>
        <taxon>Bacteria</taxon>
        <taxon>Fusobacteriati</taxon>
        <taxon>Fusobacteriota</taxon>
        <taxon>Fusobacteriia</taxon>
        <taxon>Fusobacteriales</taxon>
        <taxon>Fusobacteriaceae</taxon>
        <taxon>Cetobacterium</taxon>
    </lineage>
</organism>
<feature type="transmembrane region" description="Helical" evidence="5">
    <location>
        <begin position="65"/>
        <end position="82"/>
    </location>
</feature>
<name>A0ABU4W9L2_9FUSO</name>
<evidence type="ECO:0000256" key="2">
    <source>
        <dbReference type="ARBA" id="ARBA00022692"/>
    </source>
</evidence>
<sequence>MKELLFDNTFFGIFISLIAFKIGKDIFNKFKWPILNPIFVALILIFIFMEFFNIPTSFYNKGGDILGFFIAPATVCLAIPLYKELNTLKKHYKVILLGALIGSITAIVSVVLLGKLLGIQDIILLSFVPKSITTPIGIEVSKLLGGIPSITVFAIMVTGITGNIFAPFMLKLFKIENAVAKGLGIGISSHAVGTSKAIEMGEVEGAMSALSIVIAGIITIFIAPIIINFLK</sequence>
<feature type="transmembrane region" description="Helical" evidence="5">
    <location>
        <begin position="34"/>
        <end position="53"/>
    </location>
</feature>
<feature type="transmembrane region" description="Helical" evidence="5">
    <location>
        <begin position="143"/>
        <end position="166"/>
    </location>
</feature>
<feature type="transmembrane region" description="Helical" evidence="5">
    <location>
        <begin position="6"/>
        <end position="22"/>
    </location>
</feature>
<feature type="transmembrane region" description="Helical" evidence="5">
    <location>
        <begin position="210"/>
        <end position="230"/>
    </location>
</feature>
<proteinExistence type="predicted"/>
<comment type="caution">
    <text evidence="6">The sequence shown here is derived from an EMBL/GenBank/DDBJ whole genome shotgun (WGS) entry which is preliminary data.</text>
</comment>
<keyword evidence="7" id="KW-1185">Reference proteome</keyword>
<dbReference type="InterPro" id="IPR007300">
    <property type="entry name" value="CidB/LrgB"/>
</dbReference>
<accession>A0ABU4W9L2</accession>
<keyword evidence="2 5" id="KW-0812">Transmembrane</keyword>
<keyword evidence="4 5" id="KW-0472">Membrane</keyword>
<dbReference type="PANTHER" id="PTHR30249">
    <property type="entry name" value="PUTATIVE SEROTONIN TRANSPORTER"/>
    <property type="match status" value="1"/>
</dbReference>
<dbReference type="EMBL" id="JAVIKH010000008">
    <property type="protein sequence ID" value="MDX8336224.1"/>
    <property type="molecule type" value="Genomic_DNA"/>
</dbReference>
<evidence type="ECO:0000256" key="4">
    <source>
        <dbReference type="ARBA" id="ARBA00023136"/>
    </source>
</evidence>
<reference evidence="7" key="1">
    <citation type="submission" date="2023-07" db="EMBL/GenBank/DDBJ databases">
        <authorList>
            <person name="Colorado M.A."/>
            <person name="Villamil L.M."/>
            <person name="Melo J.F."/>
            <person name="Rodriguez J.A."/>
            <person name="Ruiz R.Y."/>
        </authorList>
    </citation>
    <scope>NUCLEOTIDE SEQUENCE [LARGE SCALE GENOMIC DNA]</scope>
    <source>
        <strain evidence="7">C33</strain>
    </source>
</reference>
<dbReference type="RefSeq" id="WP_320313629.1">
    <property type="nucleotide sequence ID" value="NZ_JAVIKH010000008.1"/>
</dbReference>
<comment type="subcellular location">
    <subcellularLocation>
        <location evidence="1">Membrane</location>
        <topology evidence="1">Multi-pass membrane protein</topology>
    </subcellularLocation>
</comment>
<evidence type="ECO:0000256" key="1">
    <source>
        <dbReference type="ARBA" id="ARBA00004141"/>
    </source>
</evidence>
<evidence type="ECO:0000256" key="3">
    <source>
        <dbReference type="ARBA" id="ARBA00022989"/>
    </source>
</evidence>
<dbReference type="Proteomes" id="UP001279681">
    <property type="component" value="Unassembled WGS sequence"/>
</dbReference>
<evidence type="ECO:0000313" key="6">
    <source>
        <dbReference type="EMBL" id="MDX8336224.1"/>
    </source>
</evidence>